<dbReference type="InterPro" id="IPR017610">
    <property type="entry name" value="tRNA_S-uridine_synth_MnmC_C"/>
</dbReference>
<dbReference type="AlphaFoldDB" id="A0A1J5RC80"/>
<keyword evidence="5" id="KW-0949">S-adenosyl-L-methionine</keyword>
<evidence type="ECO:0000256" key="6">
    <source>
        <dbReference type="ARBA" id="ARBA00022694"/>
    </source>
</evidence>
<keyword evidence="3" id="KW-0285">Flavoprotein</keyword>
<protein>
    <submittedName>
        <fullName evidence="12">tRNA 5-methylaminomethyl-2-thiouridine biosynthesis bifunctional protein MnmC</fullName>
    </submittedName>
</protein>
<dbReference type="EMBL" id="MLJW01000318">
    <property type="protein sequence ID" value="OIQ89724.1"/>
    <property type="molecule type" value="Genomic_DNA"/>
</dbReference>
<dbReference type="Gene3D" id="3.40.50.150">
    <property type="entry name" value="Vaccinia Virus protein VP39"/>
    <property type="match status" value="1"/>
</dbReference>
<dbReference type="GO" id="GO:0005737">
    <property type="term" value="C:cytoplasm"/>
    <property type="evidence" value="ECO:0007669"/>
    <property type="project" value="TreeGrafter"/>
</dbReference>
<dbReference type="HAMAP" id="MF_01102">
    <property type="entry name" value="MnmC"/>
    <property type="match status" value="1"/>
</dbReference>
<keyword evidence="9" id="KW-0511">Multifunctional enzyme</keyword>
<evidence type="ECO:0000259" key="11">
    <source>
        <dbReference type="Pfam" id="PF05430"/>
    </source>
</evidence>
<keyword evidence="1" id="KW-0963">Cytoplasm</keyword>
<proteinExistence type="inferred from homology"/>
<dbReference type="SUPFAM" id="SSF54373">
    <property type="entry name" value="FAD-linked reductases, C-terminal domain"/>
    <property type="match status" value="1"/>
</dbReference>
<dbReference type="InterPro" id="IPR006076">
    <property type="entry name" value="FAD-dep_OxRdtase"/>
</dbReference>
<dbReference type="Gene3D" id="3.30.9.10">
    <property type="entry name" value="D-Amino Acid Oxidase, subunit A, domain 2"/>
    <property type="match status" value="1"/>
</dbReference>
<keyword evidence="2" id="KW-0489">Methyltransferase</keyword>
<evidence type="ECO:0000256" key="1">
    <source>
        <dbReference type="ARBA" id="ARBA00022490"/>
    </source>
</evidence>
<feature type="domain" description="FAD dependent oxidoreductase" evidence="10">
    <location>
        <begin position="251"/>
        <end position="612"/>
    </location>
</feature>
<dbReference type="InterPro" id="IPR008471">
    <property type="entry name" value="MnmC-like_methylTransf"/>
</dbReference>
<feature type="domain" description="MnmC-like methyltransferase" evidence="11">
    <location>
        <begin position="109"/>
        <end position="230"/>
    </location>
</feature>
<dbReference type="Pfam" id="PF01266">
    <property type="entry name" value="DAO"/>
    <property type="match status" value="1"/>
</dbReference>
<dbReference type="Gene3D" id="3.50.50.60">
    <property type="entry name" value="FAD/NAD(P)-binding domain"/>
    <property type="match status" value="1"/>
</dbReference>
<name>A0A1J5RC80_9ZZZZ</name>
<evidence type="ECO:0000256" key="3">
    <source>
        <dbReference type="ARBA" id="ARBA00022630"/>
    </source>
</evidence>
<dbReference type="NCBIfam" id="TIGR03197">
    <property type="entry name" value="MnmC_Cterm"/>
    <property type="match status" value="1"/>
</dbReference>
<sequence length="649" mass="69633">MTTEQALIEWRDGQPRSALFDDVYFSRESGIAETRHVFLQHNQLRPRWQNLAAALFTIGETGFGTGLNFLSAWQLWDECAPEHARLHFVSCEKYPLAHGDLARALALWPELAAWSAPLLEQYHDLAPGWRRMVFDDGRVTLTLLVGDARITLPALNAHVDAWFLDGFAPARNPDLWQPELLAEIARLAAPGCTFSTFTSVGEVKRGLRALGFVVEKVAGFGCKREMLRGEYAPGGIRSRIPASGAVAAKHAIVIGGGIAGAVSAWSLATRGWRVTLIERHDGLAGEASGNPQGVLYPRLSGHDIPLGRIALGGYLHTLALLRRLLAKGVDWDDCGLLQQAFNAREAKRCEEILARRLPTELVRAVDADEAGRLSGMAVPHGGLWFPSGGWVSPPAFCHALSAHPGIRVLTASEALRLEKTPAGWQVRGSAACLAEAPILVLAGANDSIRFSQSAHLPLEPVRGQVTLLPSTPASAGLQAVICTEGYVAPARHGRHCIGASFAPNDVGLELRTADHAQNLAMLKHLSPALHQALGEPDPATLAGRAAIRCSTPDYLPMAGPLLDADLVAGRFSPGSRLTADHLPWHQGLYINTGHGSKGMLTAPLCGELLAAMLEGEPLLVDAGLARALDPNRFLLRQRGLKRLIGAAIG</sequence>
<keyword evidence="8" id="KW-0560">Oxidoreductase</keyword>
<dbReference type="InterPro" id="IPR047785">
    <property type="entry name" value="tRNA_MNMC2"/>
</dbReference>
<evidence type="ECO:0000256" key="8">
    <source>
        <dbReference type="ARBA" id="ARBA00023002"/>
    </source>
</evidence>
<evidence type="ECO:0000313" key="12">
    <source>
        <dbReference type="EMBL" id="OIQ89724.1"/>
    </source>
</evidence>
<dbReference type="Pfam" id="PF05430">
    <property type="entry name" value="Methyltransf_30"/>
    <property type="match status" value="1"/>
</dbReference>
<evidence type="ECO:0000256" key="4">
    <source>
        <dbReference type="ARBA" id="ARBA00022679"/>
    </source>
</evidence>
<evidence type="ECO:0000256" key="5">
    <source>
        <dbReference type="ARBA" id="ARBA00022691"/>
    </source>
</evidence>
<evidence type="ECO:0000259" key="10">
    <source>
        <dbReference type="Pfam" id="PF01266"/>
    </source>
</evidence>
<organism evidence="12">
    <name type="scientific">mine drainage metagenome</name>
    <dbReference type="NCBI Taxonomy" id="410659"/>
    <lineage>
        <taxon>unclassified sequences</taxon>
        <taxon>metagenomes</taxon>
        <taxon>ecological metagenomes</taxon>
    </lineage>
</organism>
<dbReference type="SUPFAM" id="SSF53335">
    <property type="entry name" value="S-adenosyl-L-methionine-dependent methyltransferases"/>
    <property type="match status" value="1"/>
</dbReference>
<evidence type="ECO:0000256" key="9">
    <source>
        <dbReference type="ARBA" id="ARBA00023268"/>
    </source>
</evidence>
<dbReference type="GO" id="GO:0002098">
    <property type="term" value="P:tRNA wobble uridine modification"/>
    <property type="evidence" value="ECO:0007669"/>
    <property type="project" value="TreeGrafter"/>
</dbReference>
<dbReference type="InterPro" id="IPR023032">
    <property type="entry name" value="tRNA_MAMT_biosynth_bifunc_MnmC"/>
</dbReference>
<dbReference type="SUPFAM" id="SSF51905">
    <property type="entry name" value="FAD/NAD(P)-binding domain"/>
    <property type="match status" value="1"/>
</dbReference>
<dbReference type="PANTHER" id="PTHR13847">
    <property type="entry name" value="SARCOSINE DEHYDROGENASE-RELATED"/>
    <property type="match status" value="1"/>
</dbReference>
<reference evidence="12" key="1">
    <citation type="submission" date="2016-10" db="EMBL/GenBank/DDBJ databases">
        <title>Sequence of Gallionella enrichment culture.</title>
        <authorList>
            <person name="Poehlein A."/>
            <person name="Muehling M."/>
            <person name="Daniel R."/>
        </authorList>
    </citation>
    <scope>NUCLEOTIDE SEQUENCE</scope>
</reference>
<comment type="caution">
    <text evidence="12">The sequence shown here is derived from an EMBL/GenBank/DDBJ whole genome shotgun (WGS) entry which is preliminary data.</text>
</comment>
<dbReference type="GO" id="GO:0016645">
    <property type="term" value="F:oxidoreductase activity, acting on the CH-NH group of donors"/>
    <property type="evidence" value="ECO:0007669"/>
    <property type="project" value="InterPro"/>
</dbReference>
<keyword evidence="6" id="KW-0819">tRNA processing</keyword>
<dbReference type="InterPro" id="IPR036188">
    <property type="entry name" value="FAD/NAD-bd_sf"/>
</dbReference>
<dbReference type="GO" id="GO:0004808">
    <property type="term" value="F:tRNA (5-methylaminomethyl-2-thiouridylate)(34)-methyltransferase activity"/>
    <property type="evidence" value="ECO:0007669"/>
    <property type="project" value="InterPro"/>
</dbReference>
<accession>A0A1J5RC80</accession>
<gene>
    <name evidence="12" type="primary">mnmC_13</name>
    <name evidence="12" type="ORF">GALL_283880</name>
</gene>
<dbReference type="NCBIfam" id="NF033855">
    <property type="entry name" value="tRNA_MNMC2"/>
    <property type="match status" value="1"/>
</dbReference>
<evidence type="ECO:0000256" key="7">
    <source>
        <dbReference type="ARBA" id="ARBA00022827"/>
    </source>
</evidence>
<evidence type="ECO:0000256" key="2">
    <source>
        <dbReference type="ARBA" id="ARBA00022603"/>
    </source>
</evidence>
<dbReference type="InterPro" id="IPR029063">
    <property type="entry name" value="SAM-dependent_MTases_sf"/>
</dbReference>
<dbReference type="PANTHER" id="PTHR13847:SF283">
    <property type="entry name" value="TRNA 5-METHYLAMINOMETHYL-2-THIOURIDINE BIOSYNTHESIS BIFUNCTIONAL PROTEIN MNMC"/>
    <property type="match status" value="1"/>
</dbReference>
<keyword evidence="4" id="KW-0808">Transferase</keyword>
<dbReference type="GO" id="GO:0032259">
    <property type="term" value="P:methylation"/>
    <property type="evidence" value="ECO:0007669"/>
    <property type="project" value="UniProtKB-KW"/>
</dbReference>
<keyword evidence="7" id="KW-0274">FAD</keyword>
<dbReference type="NCBIfam" id="NF002481">
    <property type="entry name" value="PRK01747.1-2"/>
    <property type="match status" value="1"/>
</dbReference>